<dbReference type="PANTHER" id="PTHR34477">
    <property type="entry name" value="UPF0213 PROTEIN YHBQ"/>
    <property type="match status" value="1"/>
</dbReference>
<dbReference type="InterPro" id="IPR035901">
    <property type="entry name" value="GIY-YIG_endonuc_sf"/>
</dbReference>
<reference evidence="4" key="1">
    <citation type="journal article" date="2016" name="Front. Microbiol.">
        <title>Molecular Keys to the Janthinobacterium and Duganella spp. Interaction with the Plant Pathogen Fusarium graminearum.</title>
        <authorList>
            <person name="Haack F.S."/>
            <person name="Poehlein A."/>
            <person name="Kroger C."/>
            <person name="Voigt C.A."/>
            <person name="Piepenbring M."/>
            <person name="Bode H.B."/>
            <person name="Daniel R."/>
            <person name="Schafer W."/>
            <person name="Streit W.R."/>
        </authorList>
    </citation>
    <scope>NUCLEOTIDE SEQUENCE [LARGE SCALE GENOMIC DNA]</scope>
    <source>
        <strain evidence="4">T54</strain>
    </source>
</reference>
<sequence>MEKLSYVYMLASGPYGTLYIGVTSDLIRRVWQHREALAHGFTEQYHVKRLVWYEQHSDIRAAITREKHLKKWRREWKIDLVHQSNPRWHDLYPTLTA</sequence>
<dbReference type="Proteomes" id="UP000175989">
    <property type="component" value="Unassembled WGS sequence"/>
</dbReference>
<dbReference type="CDD" id="cd10448">
    <property type="entry name" value="GIY-YIG_unchar_3"/>
    <property type="match status" value="1"/>
</dbReference>
<accession>A0A1E7WMD7</accession>
<evidence type="ECO:0000313" key="4">
    <source>
        <dbReference type="Proteomes" id="UP000175989"/>
    </source>
</evidence>
<protein>
    <submittedName>
        <fullName evidence="3">GIY-YIG nuclease superfamily protein</fullName>
    </submittedName>
</protein>
<evidence type="ECO:0000313" key="3">
    <source>
        <dbReference type="EMBL" id="OFA00223.1"/>
    </source>
</evidence>
<dbReference type="SUPFAM" id="SSF82771">
    <property type="entry name" value="GIY-YIG endonuclease"/>
    <property type="match status" value="1"/>
</dbReference>
<organism evidence="3 4">
    <name type="scientific">Duganella phyllosphaerae</name>
    <dbReference type="NCBI Taxonomy" id="762836"/>
    <lineage>
        <taxon>Bacteria</taxon>
        <taxon>Pseudomonadati</taxon>
        <taxon>Pseudomonadota</taxon>
        <taxon>Betaproteobacteria</taxon>
        <taxon>Burkholderiales</taxon>
        <taxon>Oxalobacteraceae</taxon>
        <taxon>Telluria group</taxon>
        <taxon>Duganella</taxon>
    </lineage>
</organism>
<comment type="similarity">
    <text evidence="1">Belongs to the UPF0213 family.</text>
</comment>
<dbReference type="InterPro" id="IPR000305">
    <property type="entry name" value="GIY-YIG_endonuc"/>
</dbReference>
<dbReference type="InterPro" id="IPR050190">
    <property type="entry name" value="UPF0213_domain"/>
</dbReference>
<dbReference type="OrthoDB" id="9807770at2"/>
<comment type="caution">
    <text evidence="3">The sequence shown here is derived from an EMBL/GenBank/DDBJ whole genome shotgun (WGS) entry which is preliminary data.</text>
</comment>
<dbReference type="Gene3D" id="3.40.1440.10">
    <property type="entry name" value="GIY-YIG endonuclease"/>
    <property type="match status" value="1"/>
</dbReference>
<dbReference type="PANTHER" id="PTHR34477:SF5">
    <property type="entry name" value="BSL5627 PROTEIN"/>
    <property type="match status" value="1"/>
</dbReference>
<dbReference type="PROSITE" id="PS50164">
    <property type="entry name" value="GIY_YIG"/>
    <property type="match status" value="1"/>
</dbReference>
<evidence type="ECO:0000259" key="2">
    <source>
        <dbReference type="PROSITE" id="PS50164"/>
    </source>
</evidence>
<evidence type="ECO:0000256" key="1">
    <source>
        <dbReference type="ARBA" id="ARBA00007435"/>
    </source>
</evidence>
<dbReference type="RefSeq" id="WP_070248393.1">
    <property type="nucleotide sequence ID" value="NZ_LROM01000084.1"/>
</dbReference>
<proteinExistence type="inferred from homology"/>
<dbReference type="AlphaFoldDB" id="A0A1E7WMD7"/>
<dbReference type="PATRIC" id="fig|762836.4.peg.2505"/>
<dbReference type="Pfam" id="PF01541">
    <property type="entry name" value="GIY-YIG"/>
    <property type="match status" value="1"/>
</dbReference>
<keyword evidence="4" id="KW-1185">Reference proteome</keyword>
<dbReference type="EMBL" id="LROM01000084">
    <property type="protein sequence ID" value="OFA00223.1"/>
    <property type="molecule type" value="Genomic_DNA"/>
</dbReference>
<gene>
    <name evidence="3" type="ORF">DUPY_24270</name>
</gene>
<feature type="domain" description="GIY-YIG" evidence="2">
    <location>
        <begin position="3"/>
        <end position="79"/>
    </location>
</feature>
<name>A0A1E7WMD7_9BURK</name>